<evidence type="ECO:0000256" key="10">
    <source>
        <dbReference type="ARBA" id="ARBA00023125"/>
    </source>
</evidence>
<feature type="zinc finger region" description="CHC2-type" evidence="12">
    <location>
        <begin position="37"/>
        <end position="61"/>
    </location>
</feature>
<gene>
    <name evidence="12" type="primary">dnaG</name>
    <name evidence="15" type="ORF">XJ44_05840</name>
</gene>
<protein>
    <recommendedName>
        <fullName evidence="12 13">DNA primase</fullName>
        <ecNumber evidence="12">2.7.7.101</ecNumber>
    </recommendedName>
</protein>
<accession>A0ABX3IJC6</accession>
<keyword evidence="6 12" id="KW-0479">Metal-binding</keyword>
<keyword evidence="3 12" id="KW-0808">Transferase</keyword>
<dbReference type="RefSeq" id="WP_077198376.1">
    <property type="nucleotide sequence ID" value="NZ_LBFC01000018.1"/>
</dbReference>
<keyword evidence="10 12" id="KW-0238">DNA-binding</keyword>
<sequence length="529" mass="61431">MYSKQIIEEIKSKIDIVELISRYVSLQKVGNNYRGLCPFHTETTPSFYVNPSFRTFHCFGCGASGDVFSFLEKIENISFSEALQKLAKEANVKIDVKISTFQRLYYKFYSLVHQEYKNQLKISTIALDYLKNRGFSNEEILEYEFGFSPLNSSIPLKISQQLGIKILRKFGFTSKDLFEGRLIIPIKDEYGKTIAFGGRLLGEGQPKYLNSFDTDLFKKSKTLFLLDRAKEKIKNADFAIVCEGYFDALAFHRADLKNSIATLGTAFTKFHAYKLKKLTQNVVLSFDTDKAGIKATLQSIKILLTMDFNVMVANKSSKKDPDEIFKSSGKDGLYNFIKESIPAEKFIPIALSKNYNLENPNAISLFISEIRNWEIIFEKFPKKLEIFKDKVKEISGSNIFTRRIIQKNSNLPTLDDMIIYLIINYPDIELDLNPKILSKRLQEILKYLKNFSFENMSKDLQEYVKDVLKKMENVEITEEFIKNIKKQIKRKNIEKRIEEIDQYIKNASDDEKRILLQTRIELIRKLKNI</sequence>
<dbReference type="InterPro" id="IPR002694">
    <property type="entry name" value="Znf_CHC2"/>
</dbReference>
<comment type="cofactor">
    <cofactor evidence="12 13">
        <name>Zn(2+)</name>
        <dbReference type="ChEBI" id="CHEBI:29105"/>
    </cofactor>
    <text evidence="12 13">Binds 1 zinc ion per monomer.</text>
</comment>
<dbReference type="Gene3D" id="3.40.1360.10">
    <property type="match status" value="1"/>
</dbReference>
<dbReference type="SMART" id="SM00400">
    <property type="entry name" value="ZnF_CHCC"/>
    <property type="match status" value="1"/>
</dbReference>
<organism evidence="15 16">
    <name type="scientific">Thermosipho affectus</name>
    <dbReference type="NCBI Taxonomy" id="660294"/>
    <lineage>
        <taxon>Bacteria</taxon>
        <taxon>Thermotogati</taxon>
        <taxon>Thermotogota</taxon>
        <taxon>Thermotogae</taxon>
        <taxon>Thermotogales</taxon>
        <taxon>Fervidobacteriaceae</taxon>
        <taxon>Thermosipho</taxon>
    </lineage>
</organism>
<dbReference type="Proteomes" id="UP000242616">
    <property type="component" value="Unassembled WGS sequence"/>
</dbReference>
<evidence type="ECO:0000256" key="12">
    <source>
        <dbReference type="HAMAP-Rule" id="MF_00974"/>
    </source>
</evidence>
<keyword evidence="7 12" id="KW-0863">Zinc-finger</keyword>
<dbReference type="InterPro" id="IPR050219">
    <property type="entry name" value="DnaG_primase"/>
</dbReference>
<dbReference type="HAMAP" id="MF_00974">
    <property type="entry name" value="DNA_primase_DnaG"/>
    <property type="match status" value="1"/>
</dbReference>
<dbReference type="InterPro" id="IPR006295">
    <property type="entry name" value="DNA_primase_DnaG"/>
</dbReference>
<evidence type="ECO:0000313" key="16">
    <source>
        <dbReference type="Proteomes" id="UP000242616"/>
    </source>
</evidence>
<keyword evidence="5 12" id="KW-0235">DNA replication</keyword>
<dbReference type="PIRSF" id="PIRSF002811">
    <property type="entry name" value="DnaG"/>
    <property type="match status" value="1"/>
</dbReference>
<keyword evidence="2 12" id="KW-0639">Primosome</keyword>
<evidence type="ECO:0000256" key="1">
    <source>
        <dbReference type="ARBA" id="ARBA00022478"/>
    </source>
</evidence>
<keyword evidence="11 12" id="KW-0804">Transcription</keyword>
<keyword evidence="9" id="KW-0460">Magnesium</keyword>
<evidence type="ECO:0000256" key="5">
    <source>
        <dbReference type="ARBA" id="ARBA00022705"/>
    </source>
</evidence>
<evidence type="ECO:0000313" key="15">
    <source>
        <dbReference type="EMBL" id="ONN27296.1"/>
    </source>
</evidence>
<reference evidence="15 16" key="1">
    <citation type="submission" date="2015-06" db="EMBL/GenBank/DDBJ databases">
        <title>Genome sequencing of Thermotogales isolates from hydrothermal vents.</title>
        <authorList>
            <person name="Haverkamp T.H."/>
            <person name="Kublanov I.V."/>
            <person name="Nesbo C.L."/>
        </authorList>
    </citation>
    <scope>NUCLEOTIDE SEQUENCE [LARGE SCALE GENOMIC DNA]</scope>
    <source>
        <strain evidence="16">ik275mar</strain>
    </source>
</reference>
<comment type="function">
    <text evidence="12 13">RNA polymerase that catalyzes the synthesis of short RNA molecules used as primers for DNA polymerase during DNA replication.</text>
</comment>
<dbReference type="PROSITE" id="PS50880">
    <property type="entry name" value="TOPRIM"/>
    <property type="match status" value="1"/>
</dbReference>
<dbReference type="NCBIfam" id="TIGR01391">
    <property type="entry name" value="dnaG"/>
    <property type="match status" value="1"/>
</dbReference>
<dbReference type="InterPro" id="IPR036977">
    <property type="entry name" value="DNA_primase_Znf_CHC2"/>
</dbReference>
<dbReference type="SUPFAM" id="SSF57783">
    <property type="entry name" value="Zinc beta-ribbon"/>
    <property type="match status" value="1"/>
</dbReference>
<dbReference type="InterPro" id="IPR006171">
    <property type="entry name" value="TOPRIM_dom"/>
</dbReference>
<dbReference type="InterPro" id="IPR013264">
    <property type="entry name" value="DNAG_N"/>
</dbReference>
<keyword evidence="16" id="KW-1185">Reference proteome</keyword>
<evidence type="ECO:0000256" key="9">
    <source>
        <dbReference type="ARBA" id="ARBA00022842"/>
    </source>
</evidence>
<comment type="catalytic activity">
    <reaction evidence="12">
        <text>ssDNA + n NTP = ssDNA/pppN(pN)n-1 hybrid + (n-1) diphosphate.</text>
        <dbReference type="EC" id="2.7.7.101"/>
    </reaction>
</comment>
<evidence type="ECO:0000256" key="8">
    <source>
        <dbReference type="ARBA" id="ARBA00022833"/>
    </source>
</evidence>
<dbReference type="Pfam" id="PF08275">
    <property type="entry name" value="DNAG_N"/>
    <property type="match status" value="1"/>
</dbReference>
<evidence type="ECO:0000256" key="3">
    <source>
        <dbReference type="ARBA" id="ARBA00022679"/>
    </source>
</evidence>
<evidence type="ECO:0000256" key="6">
    <source>
        <dbReference type="ARBA" id="ARBA00022723"/>
    </source>
</evidence>
<dbReference type="CDD" id="cd03364">
    <property type="entry name" value="TOPRIM_DnaG_primases"/>
    <property type="match status" value="1"/>
</dbReference>
<evidence type="ECO:0000256" key="13">
    <source>
        <dbReference type="PIRNR" id="PIRNR002811"/>
    </source>
</evidence>
<comment type="subunit">
    <text evidence="12">Monomer. Interacts with DnaB.</text>
</comment>
<dbReference type="InterPro" id="IPR037068">
    <property type="entry name" value="DNA_primase_core_N_sf"/>
</dbReference>
<comment type="caution">
    <text evidence="15">The sequence shown here is derived from an EMBL/GenBank/DDBJ whole genome shotgun (WGS) entry which is preliminary data.</text>
</comment>
<dbReference type="SUPFAM" id="SSF56731">
    <property type="entry name" value="DNA primase core"/>
    <property type="match status" value="1"/>
</dbReference>
<dbReference type="Gene3D" id="3.90.980.10">
    <property type="entry name" value="DNA primase, catalytic core, N-terminal domain"/>
    <property type="match status" value="1"/>
</dbReference>
<dbReference type="PANTHER" id="PTHR30313:SF2">
    <property type="entry name" value="DNA PRIMASE"/>
    <property type="match status" value="1"/>
</dbReference>
<dbReference type="PANTHER" id="PTHR30313">
    <property type="entry name" value="DNA PRIMASE"/>
    <property type="match status" value="1"/>
</dbReference>
<dbReference type="Pfam" id="PF13155">
    <property type="entry name" value="Toprim_2"/>
    <property type="match status" value="1"/>
</dbReference>
<proteinExistence type="inferred from homology"/>
<dbReference type="SMART" id="SM00493">
    <property type="entry name" value="TOPRIM"/>
    <property type="match status" value="1"/>
</dbReference>
<name>A0ABX3IJC6_9BACT</name>
<keyword evidence="4 12" id="KW-0548">Nucleotidyltransferase</keyword>
<dbReference type="Pfam" id="PF01807">
    <property type="entry name" value="Zn_ribbon_DnaG"/>
    <property type="match status" value="1"/>
</dbReference>
<evidence type="ECO:0000256" key="11">
    <source>
        <dbReference type="ARBA" id="ARBA00023163"/>
    </source>
</evidence>
<keyword evidence="1 12" id="KW-0240">DNA-directed RNA polymerase</keyword>
<evidence type="ECO:0000259" key="14">
    <source>
        <dbReference type="PROSITE" id="PS50880"/>
    </source>
</evidence>
<dbReference type="InterPro" id="IPR030846">
    <property type="entry name" value="DnaG_bac"/>
</dbReference>
<evidence type="ECO:0000256" key="4">
    <source>
        <dbReference type="ARBA" id="ARBA00022695"/>
    </source>
</evidence>
<keyword evidence="8 12" id="KW-0862">Zinc</keyword>
<dbReference type="EMBL" id="LBFC01000018">
    <property type="protein sequence ID" value="ONN27296.1"/>
    <property type="molecule type" value="Genomic_DNA"/>
</dbReference>
<dbReference type="Gene3D" id="3.90.580.10">
    <property type="entry name" value="Zinc finger, CHC2-type domain"/>
    <property type="match status" value="1"/>
</dbReference>
<evidence type="ECO:0000256" key="7">
    <source>
        <dbReference type="ARBA" id="ARBA00022771"/>
    </source>
</evidence>
<dbReference type="InterPro" id="IPR034151">
    <property type="entry name" value="TOPRIM_DnaG_bac"/>
</dbReference>
<dbReference type="EC" id="2.7.7.101" evidence="12"/>
<feature type="domain" description="Toprim" evidence="14">
    <location>
        <begin position="237"/>
        <end position="318"/>
    </location>
</feature>
<comment type="domain">
    <text evidence="12">Contains an N-terminal zinc-binding domain, a central core domain that contains the primase activity, and a C-terminal DnaB-binding domain.</text>
</comment>
<evidence type="ECO:0000256" key="2">
    <source>
        <dbReference type="ARBA" id="ARBA00022515"/>
    </source>
</evidence>
<comment type="similarity">
    <text evidence="12 13">Belongs to the DnaG primase family.</text>
</comment>